<dbReference type="Gene3D" id="1.10.10.10">
    <property type="entry name" value="Winged helix-like DNA-binding domain superfamily/Winged helix DNA-binding domain"/>
    <property type="match status" value="1"/>
</dbReference>
<keyword evidence="2" id="KW-0805">Transcription regulation</keyword>
<dbReference type="InterPro" id="IPR000847">
    <property type="entry name" value="LysR_HTH_N"/>
</dbReference>
<dbReference type="GO" id="GO:0003677">
    <property type="term" value="F:DNA binding"/>
    <property type="evidence" value="ECO:0007669"/>
    <property type="project" value="UniProtKB-KW"/>
</dbReference>
<dbReference type="PANTHER" id="PTHR30579">
    <property type="entry name" value="TRANSCRIPTIONAL REGULATOR"/>
    <property type="match status" value="1"/>
</dbReference>
<keyword evidence="4" id="KW-0804">Transcription</keyword>
<dbReference type="AlphaFoldDB" id="A0A2T3IWM1"/>
<dbReference type="EMBL" id="PYMH01000007">
    <property type="protein sequence ID" value="PSU32888.1"/>
    <property type="molecule type" value="Genomic_DNA"/>
</dbReference>
<dbReference type="RefSeq" id="WP_107349682.1">
    <property type="nucleotide sequence ID" value="NZ_PYMH01000007.1"/>
</dbReference>
<protein>
    <submittedName>
        <fullName evidence="6">LysR family transcriptional regulator</fullName>
    </submittedName>
</protein>
<dbReference type="PROSITE" id="PS50931">
    <property type="entry name" value="HTH_LYSR"/>
    <property type="match status" value="1"/>
</dbReference>
<dbReference type="InterPro" id="IPR036390">
    <property type="entry name" value="WH_DNA-bd_sf"/>
</dbReference>
<dbReference type="SUPFAM" id="SSF53850">
    <property type="entry name" value="Periplasmic binding protein-like II"/>
    <property type="match status" value="1"/>
</dbReference>
<accession>A0A2T3IWM1</accession>
<sequence>MISLDLDSIRAFLAINDHKSFTKAADSMGSTQATLSVKLKRLENKLGVQLVERTPRQVRLSSAGEAFLPEARELISANDRAIASLSSPRRRFKLGVGCHVFGPEMQLVLSRLKEADPSLQIELSVESSTILTELCNSGSLHAVIIRSDDGRYDGEELCPEYFGWYASAQFDYDHQGPLPIANLKEHCGMRNVAMQVLDKFKIQWHEAFIGNNMTAIVTAIEAGMAVGIFPHRAAPRTLIEVSKKFGLPKIPSSSVLIYSAYKDKQTRNTMNLIVKTFSDLYP</sequence>
<dbReference type="Pfam" id="PF03466">
    <property type="entry name" value="LysR_substrate"/>
    <property type="match status" value="1"/>
</dbReference>
<feature type="domain" description="HTH lysR-type" evidence="5">
    <location>
        <begin position="4"/>
        <end position="61"/>
    </location>
</feature>
<comment type="caution">
    <text evidence="6">The sequence shown here is derived from an EMBL/GenBank/DDBJ whole genome shotgun (WGS) entry which is preliminary data.</text>
</comment>
<dbReference type="PRINTS" id="PR00039">
    <property type="entry name" value="HTHLYSR"/>
</dbReference>
<keyword evidence="3" id="KW-0238">DNA-binding</keyword>
<dbReference type="SUPFAM" id="SSF46785">
    <property type="entry name" value="Winged helix' DNA-binding domain"/>
    <property type="match status" value="1"/>
</dbReference>
<evidence type="ECO:0000313" key="6">
    <source>
        <dbReference type="EMBL" id="PSU32888.1"/>
    </source>
</evidence>
<dbReference type="GO" id="GO:0003700">
    <property type="term" value="F:DNA-binding transcription factor activity"/>
    <property type="evidence" value="ECO:0007669"/>
    <property type="project" value="InterPro"/>
</dbReference>
<evidence type="ECO:0000256" key="3">
    <source>
        <dbReference type="ARBA" id="ARBA00023125"/>
    </source>
</evidence>
<dbReference type="OrthoDB" id="570111at2"/>
<dbReference type="Pfam" id="PF00126">
    <property type="entry name" value="HTH_1"/>
    <property type="match status" value="1"/>
</dbReference>
<comment type="similarity">
    <text evidence="1">Belongs to the LysR transcriptional regulatory family.</text>
</comment>
<evidence type="ECO:0000313" key="7">
    <source>
        <dbReference type="Proteomes" id="UP000241222"/>
    </source>
</evidence>
<dbReference type="PANTHER" id="PTHR30579:SF7">
    <property type="entry name" value="HTH-TYPE TRANSCRIPTIONAL REGULATOR LRHA-RELATED"/>
    <property type="match status" value="1"/>
</dbReference>
<dbReference type="Proteomes" id="UP000241222">
    <property type="component" value="Unassembled WGS sequence"/>
</dbReference>
<name>A0A2T3IWM1_9GAMM</name>
<evidence type="ECO:0000256" key="2">
    <source>
        <dbReference type="ARBA" id="ARBA00023015"/>
    </source>
</evidence>
<proteinExistence type="inferred from homology"/>
<keyword evidence="7" id="KW-1185">Reference proteome</keyword>
<evidence type="ECO:0000256" key="1">
    <source>
        <dbReference type="ARBA" id="ARBA00009437"/>
    </source>
</evidence>
<organism evidence="6 7">
    <name type="scientific">Photobacterium lutimaris</name>
    <dbReference type="NCBI Taxonomy" id="388278"/>
    <lineage>
        <taxon>Bacteria</taxon>
        <taxon>Pseudomonadati</taxon>
        <taxon>Pseudomonadota</taxon>
        <taxon>Gammaproteobacteria</taxon>
        <taxon>Vibrionales</taxon>
        <taxon>Vibrionaceae</taxon>
        <taxon>Photobacterium</taxon>
    </lineage>
</organism>
<gene>
    <name evidence="6" type="ORF">C9I99_14870</name>
</gene>
<dbReference type="InterPro" id="IPR036388">
    <property type="entry name" value="WH-like_DNA-bd_sf"/>
</dbReference>
<reference evidence="6 7" key="1">
    <citation type="submission" date="2018-03" db="EMBL/GenBank/DDBJ databases">
        <title>Whole genome sequencing of Histamine producing bacteria.</title>
        <authorList>
            <person name="Butler K."/>
        </authorList>
    </citation>
    <scope>NUCLEOTIDE SEQUENCE [LARGE SCALE GENOMIC DNA]</scope>
    <source>
        <strain evidence="6 7">JCM 13586</strain>
    </source>
</reference>
<evidence type="ECO:0000256" key="4">
    <source>
        <dbReference type="ARBA" id="ARBA00023163"/>
    </source>
</evidence>
<dbReference type="InterPro" id="IPR005119">
    <property type="entry name" value="LysR_subst-bd"/>
</dbReference>
<dbReference type="InterPro" id="IPR050176">
    <property type="entry name" value="LTTR"/>
</dbReference>
<evidence type="ECO:0000259" key="5">
    <source>
        <dbReference type="PROSITE" id="PS50931"/>
    </source>
</evidence>
<dbReference type="FunFam" id="1.10.10.10:FF:000001">
    <property type="entry name" value="LysR family transcriptional regulator"/>
    <property type="match status" value="1"/>
</dbReference>
<dbReference type="Gene3D" id="3.40.190.10">
    <property type="entry name" value="Periplasmic binding protein-like II"/>
    <property type="match status" value="2"/>
</dbReference>